<sequence>MVPVGHVNTYNPFVANSKNPDPFSFSYTDVSQFLYSALAHVLTTLLGSVSIDRSPRLSYETTFPRRLDGCPTAKDVSRTAGNFLLTPGRLLDLPAAPSISGMGAAFPQV</sequence>
<reference evidence="1 2" key="1">
    <citation type="journal article" date="2018" name="PLoS ONE">
        <title>The draft genome of Kipferlia bialata reveals reductive genome evolution in fornicate parasites.</title>
        <authorList>
            <person name="Tanifuji G."/>
            <person name="Takabayashi S."/>
            <person name="Kume K."/>
            <person name="Takagi M."/>
            <person name="Nakayama T."/>
            <person name="Kamikawa R."/>
            <person name="Inagaki Y."/>
            <person name="Hashimoto T."/>
        </authorList>
    </citation>
    <scope>NUCLEOTIDE SEQUENCE [LARGE SCALE GENOMIC DNA]</scope>
    <source>
        <strain evidence="1">NY0173</strain>
    </source>
</reference>
<evidence type="ECO:0000313" key="1">
    <source>
        <dbReference type="EMBL" id="GCA64965.1"/>
    </source>
</evidence>
<evidence type="ECO:0000313" key="2">
    <source>
        <dbReference type="Proteomes" id="UP000265618"/>
    </source>
</evidence>
<name>A0A391NUX4_9EUKA</name>
<comment type="caution">
    <text evidence="1">The sequence shown here is derived from an EMBL/GenBank/DDBJ whole genome shotgun (WGS) entry which is preliminary data.</text>
</comment>
<proteinExistence type="predicted"/>
<dbReference type="Proteomes" id="UP000265618">
    <property type="component" value="Unassembled WGS sequence"/>
</dbReference>
<protein>
    <submittedName>
        <fullName evidence="1">Uncharacterized protein</fullName>
    </submittedName>
</protein>
<dbReference type="EMBL" id="BDIP01009227">
    <property type="protein sequence ID" value="GCA64965.1"/>
    <property type="molecule type" value="Genomic_DNA"/>
</dbReference>
<gene>
    <name evidence="1" type="ORF">KIPB_015874</name>
</gene>
<keyword evidence="2" id="KW-1185">Reference proteome</keyword>
<organism evidence="1 2">
    <name type="scientific">Kipferlia bialata</name>
    <dbReference type="NCBI Taxonomy" id="797122"/>
    <lineage>
        <taxon>Eukaryota</taxon>
        <taxon>Metamonada</taxon>
        <taxon>Carpediemonas-like organisms</taxon>
        <taxon>Kipferlia</taxon>
    </lineage>
</organism>
<feature type="non-terminal residue" evidence="1">
    <location>
        <position position="1"/>
    </location>
</feature>
<dbReference type="AlphaFoldDB" id="A0A391NUX4"/>
<accession>A0A391NUX4</accession>